<gene>
    <name evidence="1" type="ORF">IAA37_02615</name>
</gene>
<reference evidence="1" key="2">
    <citation type="submission" date="2021-04" db="EMBL/GenBank/DDBJ databases">
        <authorList>
            <person name="Gilroy R."/>
        </authorList>
    </citation>
    <scope>NUCLEOTIDE SEQUENCE</scope>
    <source>
        <strain evidence="1">CHK188-16595</strain>
    </source>
</reference>
<dbReference type="EMBL" id="DWXN01000005">
    <property type="protein sequence ID" value="HJB74550.1"/>
    <property type="molecule type" value="Genomic_DNA"/>
</dbReference>
<reference evidence="1" key="1">
    <citation type="journal article" date="2021" name="PeerJ">
        <title>Extensive microbial diversity within the chicken gut microbiome revealed by metagenomics and culture.</title>
        <authorList>
            <person name="Gilroy R."/>
            <person name="Ravi A."/>
            <person name="Getino M."/>
            <person name="Pursley I."/>
            <person name="Horton D.L."/>
            <person name="Alikhan N.F."/>
            <person name="Baker D."/>
            <person name="Gharbi K."/>
            <person name="Hall N."/>
            <person name="Watson M."/>
            <person name="Adriaenssens E.M."/>
            <person name="Foster-Nyarko E."/>
            <person name="Jarju S."/>
            <person name="Secka A."/>
            <person name="Antonio M."/>
            <person name="Oren A."/>
            <person name="Chaudhuri R.R."/>
            <person name="La Ragione R."/>
            <person name="Hildebrand F."/>
            <person name="Pallen M.J."/>
        </authorList>
    </citation>
    <scope>NUCLEOTIDE SEQUENCE</scope>
    <source>
        <strain evidence="1">CHK188-16595</strain>
    </source>
</reference>
<evidence type="ECO:0000313" key="1">
    <source>
        <dbReference type="EMBL" id="HJB74550.1"/>
    </source>
</evidence>
<protein>
    <recommendedName>
        <fullName evidence="3">Uracil-DNA glycosylase-like domain-containing protein</fullName>
    </recommendedName>
</protein>
<name>A0A9D2S9K3_9FIRM</name>
<comment type="caution">
    <text evidence="1">The sequence shown here is derived from an EMBL/GenBank/DDBJ whole genome shotgun (WGS) entry which is preliminary data.</text>
</comment>
<dbReference type="AlphaFoldDB" id="A0A9D2S9K3"/>
<accession>A0A9D2S9K3</accession>
<evidence type="ECO:0008006" key="3">
    <source>
        <dbReference type="Google" id="ProtNLM"/>
    </source>
</evidence>
<dbReference type="Proteomes" id="UP000823877">
    <property type="component" value="Unassembled WGS sequence"/>
</dbReference>
<sequence length="239" mass="28303">MHGELTNCSNLNSLFKLWQEKQNNEKDFYKTTIGGIEKNSFIKDGIINEECYKNAKCKILFILKEPNILDYQDDRPSGEDDQICWYKDFIGGKVNDNIPKQREKMGRMAFYLFNKNNLQSRETPTEEEYKKALKSVAFMNLNKRGGGKSVDVKRFPAYVQRYKEFIFKEIELIDPDYIIVLGKTNFANEIRSKYGDKVITMWHTAYKMPNQKRSENPKISKDRNVDCYMRHFFEIAKYL</sequence>
<organism evidence="1 2">
    <name type="scientific">Candidatus Eubacterium faecale</name>
    <dbReference type="NCBI Taxonomy" id="2838568"/>
    <lineage>
        <taxon>Bacteria</taxon>
        <taxon>Bacillati</taxon>
        <taxon>Bacillota</taxon>
        <taxon>Clostridia</taxon>
        <taxon>Eubacteriales</taxon>
        <taxon>Eubacteriaceae</taxon>
        <taxon>Eubacterium</taxon>
    </lineage>
</organism>
<evidence type="ECO:0000313" key="2">
    <source>
        <dbReference type="Proteomes" id="UP000823877"/>
    </source>
</evidence>
<proteinExistence type="predicted"/>